<protein>
    <recommendedName>
        <fullName evidence="3">4a-hydroxytetrahydrobiopterin dehydratase</fullName>
        <ecNumber evidence="3">4.2.1.96</ecNumber>
    </recommendedName>
</protein>
<dbReference type="GO" id="GO:0006729">
    <property type="term" value="P:tetrahydrobiopterin biosynthetic process"/>
    <property type="evidence" value="ECO:0007669"/>
    <property type="project" value="InterPro"/>
</dbReference>
<comment type="catalytic activity">
    <reaction evidence="1">
        <text>(4aS,6R)-4a-hydroxy-L-erythro-5,6,7,8-tetrahydrobiopterin = (6R)-L-erythro-6,7-dihydrobiopterin + H2O</text>
        <dbReference type="Rhea" id="RHEA:11920"/>
        <dbReference type="ChEBI" id="CHEBI:15377"/>
        <dbReference type="ChEBI" id="CHEBI:15642"/>
        <dbReference type="ChEBI" id="CHEBI:43120"/>
        <dbReference type="EC" id="4.2.1.96"/>
    </reaction>
</comment>
<dbReference type="EMBL" id="FNFY01000023">
    <property type="protein sequence ID" value="SDL12048.1"/>
    <property type="molecule type" value="Genomic_DNA"/>
</dbReference>
<name>A0A1G9HGB3_9BACL</name>
<comment type="similarity">
    <text evidence="2">Belongs to the pterin-4-alpha-carbinolamine dehydratase family.</text>
</comment>
<dbReference type="STRING" id="576118.SAMN05216216_12322"/>
<dbReference type="InterPro" id="IPR036428">
    <property type="entry name" value="PCD_sf"/>
</dbReference>
<dbReference type="GO" id="GO:0008124">
    <property type="term" value="F:4-alpha-hydroxytetrahydrobiopterin dehydratase activity"/>
    <property type="evidence" value="ECO:0007669"/>
    <property type="project" value="UniProtKB-EC"/>
</dbReference>
<dbReference type="EC" id="4.2.1.96" evidence="3"/>
<organism evidence="5 6">
    <name type="scientific">Lacicoccus qingdaonensis</name>
    <dbReference type="NCBI Taxonomy" id="576118"/>
    <lineage>
        <taxon>Bacteria</taxon>
        <taxon>Bacillati</taxon>
        <taxon>Bacillota</taxon>
        <taxon>Bacilli</taxon>
        <taxon>Bacillales</taxon>
        <taxon>Salinicoccaceae</taxon>
        <taxon>Lacicoccus</taxon>
    </lineage>
</organism>
<dbReference type="InterPro" id="IPR001533">
    <property type="entry name" value="Pterin_deHydtase"/>
</dbReference>
<evidence type="ECO:0000256" key="3">
    <source>
        <dbReference type="ARBA" id="ARBA00013252"/>
    </source>
</evidence>
<evidence type="ECO:0000313" key="6">
    <source>
        <dbReference type="Proteomes" id="UP000199008"/>
    </source>
</evidence>
<evidence type="ECO:0000256" key="4">
    <source>
        <dbReference type="ARBA" id="ARBA00023239"/>
    </source>
</evidence>
<keyword evidence="6" id="KW-1185">Reference proteome</keyword>
<evidence type="ECO:0000256" key="2">
    <source>
        <dbReference type="ARBA" id="ARBA00006472"/>
    </source>
</evidence>
<dbReference type="AlphaFoldDB" id="A0A1G9HGB3"/>
<dbReference type="Gene3D" id="3.30.1360.20">
    <property type="entry name" value="Transcriptional coactivator/pterin dehydratase"/>
    <property type="match status" value="1"/>
</dbReference>
<evidence type="ECO:0000313" key="5">
    <source>
        <dbReference type="EMBL" id="SDL12048.1"/>
    </source>
</evidence>
<dbReference type="SUPFAM" id="SSF55248">
    <property type="entry name" value="PCD-like"/>
    <property type="match status" value="1"/>
</dbReference>
<dbReference type="Pfam" id="PF01329">
    <property type="entry name" value="Pterin_4a"/>
    <property type="match status" value="1"/>
</dbReference>
<dbReference type="RefSeq" id="WP_092987416.1">
    <property type="nucleotide sequence ID" value="NZ_FNFY01000023.1"/>
</dbReference>
<proteinExistence type="inferred from homology"/>
<accession>A0A1G9HGB3</accession>
<dbReference type="OrthoDB" id="9800108at2"/>
<reference evidence="6" key="1">
    <citation type="submission" date="2016-10" db="EMBL/GenBank/DDBJ databases">
        <authorList>
            <person name="Varghese N."/>
            <person name="Submissions S."/>
        </authorList>
    </citation>
    <scope>NUCLEOTIDE SEQUENCE [LARGE SCALE GENOMIC DNA]</scope>
    <source>
        <strain evidence="6">CGMCC 1.8895</strain>
    </source>
</reference>
<dbReference type="Proteomes" id="UP000199008">
    <property type="component" value="Unassembled WGS sequence"/>
</dbReference>
<dbReference type="PANTHER" id="PTHR12599">
    <property type="entry name" value="PTERIN-4-ALPHA-CARBINOLAMINE DEHYDRATASE"/>
    <property type="match status" value="1"/>
</dbReference>
<evidence type="ECO:0000256" key="1">
    <source>
        <dbReference type="ARBA" id="ARBA00001554"/>
    </source>
</evidence>
<dbReference type="NCBIfam" id="NF002017">
    <property type="entry name" value="PRK00823.1-2"/>
    <property type="match status" value="1"/>
</dbReference>
<sequence length="89" mass="9955">MSDVKTEAEKLDGWELDGEKLKKTFKFDKYLDGIAFVQKLAVYAESQQHHPGISINHTNVAVTWTTFSKKELTDKDIAGAKATDNVLKA</sequence>
<keyword evidence="4" id="KW-0456">Lyase</keyword>
<dbReference type="PANTHER" id="PTHR12599:SF0">
    <property type="entry name" value="PTERIN-4-ALPHA-CARBINOLAMINE DEHYDRATASE"/>
    <property type="match status" value="1"/>
</dbReference>
<dbReference type="CDD" id="cd00488">
    <property type="entry name" value="PCD_DCoH"/>
    <property type="match status" value="1"/>
</dbReference>
<gene>
    <name evidence="5" type="ORF">SAMN05216216_12322</name>
</gene>